<evidence type="ECO:0000313" key="3">
    <source>
        <dbReference type="Proteomes" id="UP000823638"/>
    </source>
</evidence>
<gene>
    <name evidence="2" type="ORF">IAA81_02080</name>
</gene>
<organism evidence="2 3">
    <name type="scientific">Candidatus Gallitreponema excrementavium</name>
    <dbReference type="NCBI Taxonomy" id="2840840"/>
    <lineage>
        <taxon>Bacteria</taxon>
        <taxon>Pseudomonadati</taxon>
        <taxon>Spirochaetota</taxon>
        <taxon>Spirochaetia</taxon>
        <taxon>Spirochaetales</taxon>
        <taxon>Candidatus Gallitreponema</taxon>
    </lineage>
</organism>
<evidence type="ECO:0000259" key="1">
    <source>
        <dbReference type="Pfam" id="PF20740"/>
    </source>
</evidence>
<comment type="caution">
    <text evidence="2">The sequence shown here is derived from an EMBL/GenBank/DDBJ whole genome shotgun (WGS) entry which is preliminary data.</text>
</comment>
<proteinExistence type="predicted"/>
<reference evidence="2" key="2">
    <citation type="journal article" date="2021" name="PeerJ">
        <title>Extensive microbial diversity within the chicken gut microbiome revealed by metagenomics and culture.</title>
        <authorList>
            <person name="Gilroy R."/>
            <person name="Ravi A."/>
            <person name="Getino M."/>
            <person name="Pursley I."/>
            <person name="Horton D.L."/>
            <person name="Alikhan N.F."/>
            <person name="Baker D."/>
            <person name="Gharbi K."/>
            <person name="Hall N."/>
            <person name="Watson M."/>
            <person name="Adriaenssens E.M."/>
            <person name="Foster-Nyarko E."/>
            <person name="Jarju S."/>
            <person name="Secka A."/>
            <person name="Antonio M."/>
            <person name="Oren A."/>
            <person name="Chaudhuri R.R."/>
            <person name="La Ragione R."/>
            <person name="Hildebrand F."/>
            <person name="Pallen M.J."/>
        </authorList>
    </citation>
    <scope>NUCLEOTIDE SEQUENCE</scope>
    <source>
        <strain evidence="2">10532</strain>
    </source>
</reference>
<evidence type="ECO:0000313" key="2">
    <source>
        <dbReference type="EMBL" id="MBO8457000.1"/>
    </source>
</evidence>
<sequence length="278" mass="30727">MYKESRENIPCILGSGGNLYIHIPVKSHEFVVSALKEGFRQRGIDVSPFISRSDDLWAGYFPGMQLDDGGKSALKGMTSGSFFRLVASGRFSKGSFGVALGMASGWEKIKDKDSGLDYYTFDGEYKITATVPESGLIIASTEESRAFTGLIENYFNPPDIFSPLFLQEGIGDSIGIFFPGDNITRFFLGNLAGGFKLPVDGVEIYFRLSQEEGIYQVEMRFIPVEANMVKGLQALVKIFLRSCFSDSGLNMEIGYSDIYVRGLTMKQENVAELVLAMF</sequence>
<reference evidence="2" key="1">
    <citation type="submission" date="2020-10" db="EMBL/GenBank/DDBJ databases">
        <authorList>
            <person name="Gilroy R."/>
        </authorList>
    </citation>
    <scope>NUCLEOTIDE SEQUENCE</scope>
    <source>
        <strain evidence="2">10532</strain>
    </source>
</reference>
<dbReference type="Proteomes" id="UP000823638">
    <property type="component" value="Unassembled WGS sequence"/>
</dbReference>
<dbReference type="AlphaFoldDB" id="A0A9D9HNM8"/>
<protein>
    <recommendedName>
        <fullName evidence="1">Outer membrane-associated lipoprotein TP0453 domain-containing protein</fullName>
    </recommendedName>
</protein>
<dbReference type="EMBL" id="JADIMM010000023">
    <property type="protein sequence ID" value="MBO8457000.1"/>
    <property type="molecule type" value="Genomic_DNA"/>
</dbReference>
<dbReference type="Pfam" id="PF20740">
    <property type="entry name" value="TP0453"/>
    <property type="match status" value="1"/>
</dbReference>
<dbReference type="InterPro" id="IPR049340">
    <property type="entry name" value="TP0453"/>
</dbReference>
<feature type="domain" description="Outer membrane-associated lipoprotein TP0453" evidence="1">
    <location>
        <begin position="12"/>
        <end position="240"/>
    </location>
</feature>
<accession>A0A9D9HNM8</accession>
<name>A0A9D9HNM8_9SPIR</name>